<feature type="transmembrane region" description="Helical" evidence="4">
    <location>
        <begin position="219"/>
        <end position="241"/>
    </location>
</feature>
<evidence type="ECO:0000256" key="4">
    <source>
        <dbReference type="SAM" id="Phobius"/>
    </source>
</evidence>
<dbReference type="PROSITE" id="PS01124">
    <property type="entry name" value="HTH_ARAC_FAMILY_2"/>
    <property type="match status" value="1"/>
</dbReference>
<evidence type="ECO:0000256" key="1">
    <source>
        <dbReference type="ARBA" id="ARBA00023015"/>
    </source>
</evidence>
<keyword evidence="1" id="KW-0805">Transcription regulation</keyword>
<feature type="transmembrane region" description="Helical" evidence="4">
    <location>
        <begin position="6"/>
        <end position="23"/>
    </location>
</feature>
<feature type="transmembrane region" description="Helical" evidence="4">
    <location>
        <begin position="68"/>
        <end position="88"/>
    </location>
</feature>
<feature type="transmembrane region" description="Helical" evidence="4">
    <location>
        <begin position="133"/>
        <end position="157"/>
    </location>
</feature>
<dbReference type="InterPro" id="IPR009057">
    <property type="entry name" value="Homeodomain-like_sf"/>
</dbReference>
<dbReference type="SUPFAM" id="SSF46689">
    <property type="entry name" value="Homeodomain-like"/>
    <property type="match status" value="1"/>
</dbReference>
<keyword evidence="4" id="KW-1133">Transmembrane helix</keyword>
<dbReference type="PROSITE" id="PS00041">
    <property type="entry name" value="HTH_ARAC_FAMILY_1"/>
    <property type="match status" value="1"/>
</dbReference>
<keyword evidence="4" id="KW-0812">Transmembrane</keyword>
<keyword evidence="4" id="KW-0472">Membrane</keyword>
<feature type="transmembrane region" description="Helical" evidence="4">
    <location>
        <begin position="35"/>
        <end position="56"/>
    </location>
</feature>
<dbReference type="Proteomes" id="UP000184432">
    <property type="component" value="Unassembled WGS sequence"/>
</dbReference>
<reference evidence="7" key="1">
    <citation type="submission" date="2016-11" db="EMBL/GenBank/DDBJ databases">
        <authorList>
            <person name="Varghese N."/>
            <person name="Submissions S."/>
        </authorList>
    </citation>
    <scope>NUCLEOTIDE SEQUENCE [LARGE SCALE GENOMIC DNA]</scope>
    <source>
        <strain evidence="7">DSM 22623</strain>
    </source>
</reference>
<dbReference type="PANTHER" id="PTHR43280:SF29">
    <property type="entry name" value="ARAC-FAMILY TRANSCRIPTIONAL REGULATOR"/>
    <property type="match status" value="1"/>
</dbReference>
<name>A0A1M6B4P5_9FLAO</name>
<evidence type="ECO:0000256" key="2">
    <source>
        <dbReference type="ARBA" id="ARBA00023125"/>
    </source>
</evidence>
<dbReference type="SMART" id="SM00342">
    <property type="entry name" value="HTH_ARAC"/>
    <property type="match status" value="1"/>
</dbReference>
<protein>
    <submittedName>
        <fullName evidence="6">Transcriptional regulator, AraC family</fullName>
    </submittedName>
</protein>
<dbReference type="Gene3D" id="1.10.10.60">
    <property type="entry name" value="Homeodomain-like"/>
    <property type="match status" value="2"/>
</dbReference>
<keyword evidence="2" id="KW-0238">DNA-binding</keyword>
<feature type="domain" description="HTH araC/xylS-type" evidence="5">
    <location>
        <begin position="268"/>
        <end position="367"/>
    </location>
</feature>
<feature type="transmembrane region" description="Helical" evidence="4">
    <location>
        <begin position="97"/>
        <end position="113"/>
    </location>
</feature>
<evidence type="ECO:0000259" key="5">
    <source>
        <dbReference type="PROSITE" id="PS01124"/>
    </source>
</evidence>
<dbReference type="GO" id="GO:0043565">
    <property type="term" value="F:sequence-specific DNA binding"/>
    <property type="evidence" value="ECO:0007669"/>
    <property type="project" value="InterPro"/>
</dbReference>
<sequence>MNLLDISPLLSFILGVLLGIFILSRKSSLGSDKRIRYILSVLVFLYAYTSFDYYLILKIGIDNMYTGGAYMLYHLTGPLFYVFILLFTKSVFPIKKMVFFVLGYSLIRWALFLPTLEYTSVNDIIANSSTYGIWFWIQIEYVIATVVNIALLVLAYIRLHHTPIFVDLEKSDELNYKWVKLLIWLCVLLQIISAINTLLQTESLDTLEFYVKTETLLLAIFFFVLAYSIMHFPVFVFTGAFNDLTEGVKKKYAKSSLTDSSVLFQNIETLVSSEELYLDYDIKLNTLATRLDTSIHHISQAINENANSGFSDYINNYRIEAAKPMLLVPKPNTIFAIALDVGFNSKAAFYTAFRKNTNMTPTEFKKKHGVR</sequence>
<dbReference type="OrthoDB" id="6283866at2"/>
<keyword evidence="3" id="KW-0804">Transcription</keyword>
<keyword evidence="7" id="KW-1185">Reference proteome</keyword>
<gene>
    <name evidence="6" type="ORF">SAMN04488508_101624</name>
</gene>
<dbReference type="RefSeq" id="WP_073313778.1">
    <property type="nucleotide sequence ID" value="NZ_FQYP01000001.1"/>
</dbReference>
<feature type="transmembrane region" description="Helical" evidence="4">
    <location>
        <begin position="178"/>
        <end position="199"/>
    </location>
</feature>
<dbReference type="EMBL" id="FQYP01000001">
    <property type="protein sequence ID" value="SHI43627.1"/>
    <property type="molecule type" value="Genomic_DNA"/>
</dbReference>
<evidence type="ECO:0000313" key="7">
    <source>
        <dbReference type="Proteomes" id="UP000184432"/>
    </source>
</evidence>
<dbReference type="Pfam" id="PF12833">
    <property type="entry name" value="HTH_18"/>
    <property type="match status" value="1"/>
</dbReference>
<organism evidence="6 7">
    <name type="scientific">Aquimarina spongiae</name>
    <dbReference type="NCBI Taxonomy" id="570521"/>
    <lineage>
        <taxon>Bacteria</taxon>
        <taxon>Pseudomonadati</taxon>
        <taxon>Bacteroidota</taxon>
        <taxon>Flavobacteriia</taxon>
        <taxon>Flavobacteriales</taxon>
        <taxon>Flavobacteriaceae</taxon>
        <taxon>Aquimarina</taxon>
    </lineage>
</organism>
<dbReference type="PANTHER" id="PTHR43280">
    <property type="entry name" value="ARAC-FAMILY TRANSCRIPTIONAL REGULATOR"/>
    <property type="match status" value="1"/>
</dbReference>
<dbReference type="InterPro" id="IPR018060">
    <property type="entry name" value="HTH_AraC"/>
</dbReference>
<evidence type="ECO:0000256" key="3">
    <source>
        <dbReference type="ARBA" id="ARBA00023163"/>
    </source>
</evidence>
<proteinExistence type="predicted"/>
<evidence type="ECO:0000313" key="6">
    <source>
        <dbReference type="EMBL" id="SHI43627.1"/>
    </source>
</evidence>
<dbReference type="InterPro" id="IPR018062">
    <property type="entry name" value="HTH_AraC-typ_CS"/>
</dbReference>
<accession>A0A1M6B4P5</accession>
<dbReference type="GO" id="GO:0003700">
    <property type="term" value="F:DNA-binding transcription factor activity"/>
    <property type="evidence" value="ECO:0007669"/>
    <property type="project" value="InterPro"/>
</dbReference>
<dbReference type="AlphaFoldDB" id="A0A1M6B4P5"/>
<dbReference type="STRING" id="570521.SAMN04488508_101624"/>